<evidence type="ECO:0000256" key="1">
    <source>
        <dbReference type="ARBA" id="ARBA00000548"/>
    </source>
</evidence>
<evidence type="ECO:0000313" key="7">
    <source>
        <dbReference type="Proteomes" id="UP000555552"/>
    </source>
</evidence>
<dbReference type="AlphaFoldDB" id="A0A849BQE8"/>
<evidence type="ECO:0000256" key="2">
    <source>
        <dbReference type="ARBA" id="ARBA00012595"/>
    </source>
</evidence>
<keyword evidence="5" id="KW-0812">Transmembrane</keyword>
<name>A0A849BQE8_9ACTN</name>
<dbReference type="GO" id="GO:0004556">
    <property type="term" value="F:alpha-amylase activity"/>
    <property type="evidence" value="ECO:0007669"/>
    <property type="project" value="UniProtKB-EC"/>
</dbReference>
<dbReference type="RefSeq" id="WP_171202590.1">
    <property type="nucleotide sequence ID" value="NZ_BAAANP010000009.1"/>
</dbReference>
<dbReference type="PROSITE" id="PS00409">
    <property type="entry name" value="PROKAR_NTER_METHYL"/>
    <property type="match status" value="1"/>
</dbReference>
<dbReference type="GO" id="GO:0005975">
    <property type="term" value="P:carbohydrate metabolic process"/>
    <property type="evidence" value="ECO:0007669"/>
    <property type="project" value="UniProtKB-ARBA"/>
</dbReference>
<organism evidence="6 7">
    <name type="scientific">Pseudokineococcus marinus</name>
    <dbReference type="NCBI Taxonomy" id="351215"/>
    <lineage>
        <taxon>Bacteria</taxon>
        <taxon>Bacillati</taxon>
        <taxon>Actinomycetota</taxon>
        <taxon>Actinomycetes</taxon>
        <taxon>Kineosporiales</taxon>
        <taxon>Kineosporiaceae</taxon>
        <taxon>Pseudokineococcus</taxon>
    </lineage>
</organism>
<feature type="compositionally biased region" description="Polar residues" evidence="4">
    <location>
        <begin position="130"/>
        <end position="141"/>
    </location>
</feature>
<dbReference type="InterPro" id="IPR013783">
    <property type="entry name" value="Ig-like_fold"/>
</dbReference>
<sequence length="418" mass="41113">MQQDEGFSLVEAVVAAMVLAIGAVAVASVLIGALDLSRGNSQRVQAAALMTAELEAARGVAVDDLPVGTTTRAVTQQGTTYTVERAVAWLSSGAGADACLVSTARTVTKTVGVTVTWPAMGRTQPVRGDTQLSPGPTSPALTGQPGAVAVVVAGADGAGVLGVQITLVGPTPSTATRTATTSSTGCASFPDAPAGTYLATASLSGYVAPTQAAAALTGSFTVVPGRVARPRTTLDRSGAITVTTTAPSTTPAGVQRTGMPLTLDAPFSVPTTRRLYPSCATVPAGSADCLQEGPGGTTHRATALFPGTYQVRGCSSSTAGGVSVVVLPGGSPTATLPFGTAVLQGPNSGSGALPATVYVRPGTGSACAGAATLAISTSSGTALPLPDGPWQFSRYESFSSSAATTVTAGQSVTVTVPT</sequence>
<accession>A0A849BQE8</accession>
<proteinExistence type="predicted"/>
<evidence type="ECO:0000256" key="4">
    <source>
        <dbReference type="SAM" id="MobiDB-lite"/>
    </source>
</evidence>
<dbReference type="EMBL" id="JABEMA010000066">
    <property type="protein sequence ID" value="NNH22754.1"/>
    <property type="molecule type" value="Genomic_DNA"/>
</dbReference>
<protein>
    <recommendedName>
        <fullName evidence="2">alpha-amylase</fullName>
        <ecNumber evidence="2">3.2.1.1</ecNumber>
    </recommendedName>
    <alternativeName>
        <fullName evidence="3">1,4-alpha-D-glucan glucanohydrolase</fullName>
    </alternativeName>
</protein>
<dbReference type="SUPFAM" id="SSF49452">
    <property type="entry name" value="Starch-binding domain-like"/>
    <property type="match status" value="1"/>
</dbReference>
<feature type="transmembrane region" description="Helical" evidence="5">
    <location>
        <begin position="12"/>
        <end position="34"/>
    </location>
</feature>
<dbReference type="InterPro" id="IPR012902">
    <property type="entry name" value="N_methyl_site"/>
</dbReference>
<keyword evidence="5" id="KW-1133">Transmembrane helix</keyword>
<gene>
    <name evidence="6" type="ORF">HLB09_06540</name>
</gene>
<keyword evidence="7" id="KW-1185">Reference proteome</keyword>
<keyword evidence="5" id="KW-0472">Membrane</keyword>
<dbReference type="Proteomes" id="UP000555552">
    <property type="component" value="Unassembled WGS sequence"/>
</dbReference>
<dbReference type="InterPro" id="IPR013784">
    <property type="entry name" value="Carb-bd-like_fold"/>
</dbReference>
<dbReference type="GO" id="GO:0030246">
    <property type="term" value="F:carbohydrate binding"/>
    <property type="evidence" value="ECO:0007669"/>
    <property type="project" value="InterPro"/>
</dbReference>
<feature type="region of interest" description="Disordered" evidence="4">
    <location>
        <begin position="122"/>
        <end position="141"/>
    </location>
</feature>
<reference evidence="6 7" key="1">
    <citation type="submission" date="2020-05" db="EMBL/GenBank/DDBJ databases">
        <title>MicrobeNet Type strains.</title>
        <authorList>
            <person name="Nicholson A.C."/>
        </authorList>
    </citation>
    <scope>NUCLEOTIDE SEQUENCE [LARGE SCALE GENOMIC DNA]</scope>
    <source>
        <strain evidence="6 7">JCM 14547</strain>
    </source>
</reference>
<dbReference type="EC" id="3.2.1.1" evidence="2"/>
<evidence type="ECO:0000313" key="6">
    <source>
        <dbReference type="EMBL" id="NNH22754.1"/>
    </source>
</evidence>
<evidence type="ECO:0000256" key="5">
    <source>
        <dbReference type="SAM" id="Phobius"/>
    </source>
</evidence>
<comment type="catalytic activity">
    <reaction evidence="1">
        <text>Endohydrolysis of (1-&gt;4)-alpha-D-glucosidic linkages in polysaccharides containing three or more (1-&gt;4)-alpha-linked D-glucose units.</text>
        <dbReference type="EC" id="3.2.1.1"/>
    </reaction>
</comment>
<dbReference type="Gene3D" id="2.60.40.10">
    <property type="entry name" value="Immunoglobulins"/>
    <property type="match status" value="1"/>
</dbReference>
<evidence type="ECO:0000256" key="3">
    <source>
        <dbReference type="ARBA" id="ARBA00030238"/>
    </source>
</evidence>
<comment type="caution">
    <text evidence="6">The sequence shown here is derived from an EMBL/GenBank/DDBJ whole genome shotgun (WGS) entry which is preliminary data.</text>
</comment>